<dbReference type="InterPro" id="IPR014001">
    <property type="entry name" value="Helicase_ATP-bd"/>
</dbReference>
<keyword evidence="3 11" id="KW-0479">Metal-binding</keyword>
<dbReference type="InterPro" id="IPR005259">
    <property type="entry name" value="PriA"/>
</dbReference>
<proteinExistence type="inferred from homology"/>
<comment type="function">
    <text evidence="11">Initiates the restart of stalled replication forks, which reloads the replicative helicase on sites other than the origin of replication. Recognizes and binds to abandoned replication forks and remodels them to uncover a helicase loading site. Promotes assembly of the primosome at these replication forks.</text>
</comment>
<dbReference type="InterPro" id="IPR042115">
    <property type="entry name" value="PriA_3primeBD_sf"/>
</dbReference>
<keyword evidence="6 11" id="KW-0347">Helicase</keyword>
<evidence type="ECO:0000256" key="7">
    <source>
        <dbReference type="ARBA" id="ARBA00022833"/>
    </source>
</evidence>
<dbReference type="InterPro" id="IPR027417">
    <property type="entry name" value="P-loop_NTPase"/>
</dbReference>
<dbReference type="Pfam" id="PF18319">
    <property type="entry name" value="Zn_ribbon_PriA"/>
    <property type="match status" value="1"/>
</dbReference>
<evidence type="ECO:0000256" key="6">
    <source>
        <dbReference type="ARBA" id="ARBA00022806"/>
    </source>
</evidence>
<evidence type="ECO:0000313" key="14">
    <source>
        <dbReference type="Proteomes" id="UP001631949"/>
    </source>
</evidence>
<keyword evidence="7 11" id="KW-0862">Zinc</keyword>
<name>A0ABW9GWY6_9FIRM</name>
<dbReference type="Proteomes" id="UP001631949">
    <property type="component" value="Unassembled WGS sequence"/>
</dbReference>
<protein>
    <recommendedName>
        <fullName evidence="11">Replication restart protein PriA</fullName>
    </recommendedName>
    <alternativeName>
        <fullName evidence="11">ATP-dependent DNA helicase PriA</fullName>
        <ecNumber evidence="11">5.6.2.4</ecNumber>
    </alternativeName>
    <alternativeName>
        <fullName evidence="11">DNA 3'-5' helicase PriA</fullName>
    </alternativeName>
</protein>
<comment type="catalytic activity">
    <reaction evidence="11">
        <text>Couples ATP hydrolysis with the unwinding of duplex DNA by translocating in the 3'-5' direction.</text>
        <dbReference type="EC" id="5.6.2.4"/>
    </reaction>
</comment>
<evidence type="ECO:0000313" key="13">
    <source>
        <dbReference type="EMBL" id="MFM9413153.1"/>
    </source>
</evidence>
<dbReference type="Pfam" id="PF18074">
    <property type="entry name" value="PriA_C"/>
    <property type="match status" value="1"/>
</dbReference>
<gene>
    <name evidence="11 13" type="primary">priA</name>
    <name evidence="13" type="ORF">ACKQTC_02060</name>
</gene>
<dbReference type="SMART" id="SM00487">
    <property type="entry name" value="DEXDc"/>
    <property type="match status" value="1"/>
</dbReference>
<evidence type="ECO:0000259" key="12">
    <source>
        <dbReference type="PROSITE" id="PS51192"/>
    </source>
</evidence>
<dbReference type="InterPro" id="IPR040498">
    <property type="entry name" value="PriA_CRR"/>
</dbReference>
<dbReference type="InterPro" id="IPR041236">
    <property type="entry name" value="PriA_C"/>
</dbReference>
<dbReference type="Gene3D" id="3.40.1440.60">
    <property type="entry name" value="PriA, 3(prime) DNA-binding domain"/>
    <property type="match status" value="1"/>
</dbReference>
<feature type="binding site" evidence="11">
    <location>
        <position position="524"/>
    </location>
    <ligand>
        <name>Zn(2+)</name>
        <dbReference type="ChEBI" id="CHEBI:29105"/>
        <label>2</label>
    </ligand>
</feature>
<keyword evidence="10 11" id="KW-0413">Isomerase</keyword>
<feature type="binding site" evidence="11">
    <location>
        <position position="542"/>
    </location>
    <ligand>
        <name>Zn(2+)</name>
        <dbReference type="ChEBI" id="CHEBI:29105"/>
        <label>2</label>
    </ligand>
</feature>
<sequence length="827" mass="92082">MFVQVVLNLPYPPGGKAFTYAVPPHLAEDLSVGMRVLVPYGRGNKAMPALVVAVSDRHSMEAGVQIKAIIDLLDQSPVLSPEQVALGLWTAKRFLSPIYLVFEAMLPAYIRQKLERVLVGQAGTGDLDARTKSFLDYLQTPRTEKKIKGAFSDWQALLAPLEEEKLVQWRWQYTEPKEKPLALYLADLSEEAFKLAEQDLARAPRQQATLLALFTDGPQTASQLRHRFGGTNPHASLSALMKKGYVRKEESYQAATIHSAQVTPPAREITLSEGQAQVMAALERSLAAGTFASFLLQGITGSGKTEIYIRSVARVLAKGQTALVLIPEISLTKQMLSRFAAQFPDDIAILHSGLTDKERYQQWRDIKAGKRRVVIGTRSAVFAPLENLGLVIIDEGHDGAYKQTEPDPRYHAHTVAEKRAQMNQALFISGSATPSVDLAYRADAGSITRLSLHERPGGANPPTVQVCDLRRELDPRQVFSDQLIQALKERLALGDQALLYMNRRGYATALVCDECGEAILCPHCDVALTYHKNKGVLRCHYCDFVSRPPATCPNCQSDQLNHRGMGTEQVEQAFHALFPEVKSLRLDSDTSRDQGEILRAFQKGEAQVLIGTQMIAKGLDFPNITLTGVLNADLGLYLPDYRAAERTFQELTQVAGRAGRGDKPGLVIFQTRQPDHPSLVAASAQDYDMFYNHEIEVRRMIDYPPFTHLMQVVVSDGDRLVAEEAIHALARDLKALTKVSAKDGERYVQLANDPDSRDRPDRRLIILGPSPAPLERVRNRWRYQMILKAAHLPTLLTVGIWCRNYRFSSRKSKSLRLTVDVDPENIL</sequence>
<keyword evidence="5 11" id="KW-0378">Hydrolase</keyword>
<dbReference type="PANTHER" id="PTHR30580:SF0">
    <property type="entry name" value="PRIMOSOMAL PROTEIN N"/>
    <property type="match status" value="1"/>
</dbReference>
<dbReference type="InterPro" id="IPR041222">
    <property type="entry name" value="PriA_3primeBD"/>
</dbReference>
<evidence type="ECO:0000256" key="4">
    <source>
        <dbReference type="ARBA" id="ARBA00022741"/>
    </source>
</evidence>
<dbReference type="InterPro" id="IPR001650">
    <property type="entry name" value="Helicase_C-like"/>
</dbReference>
<feature type="binding site" evidence="11">
    <location>
        <position position="512"/>
    </location>
    <ligand>
        <name>Zn(2+)</name>
        <dbReference type="ChEBI" id="CHEBI:29105"/>
        <label>1</label>
    </ligand>
</feature>
<dbReference type="PROSITE" id="PS51192">
    <property type="entry name" value="HELICASE_ATP_BIND_1"/>
    <property type="match status" value="1"/>
</dbReference>
<keyword evidence="8 11" id="KW-0067">ATP-binding</keyword>
<feature type="binding site" evidence="11">
    <location>
        <position position="539"/>
    </location>
    <ligand>
        <name>Zn(2+)</name>
        <dbReference type="ChEBI" id="CHEBI:29105"/>
        <label>2</label>
    </ligand>
</feature>
<keyword evidence="1 11" id="KW-0639">Primosome</keyword>
<reference evidence="13 14" key="1">
    <citation type="journal article" date="2016" name="Int. J. Syst. Evol. Microbiol.">
        <title>Peptococcus simiae sp. nov., isolated from rhesus macaque faeces and emended description of the genus Peptococcus.</title>
        <authorList>
            <person name="Shkoporov A.N."/>
            <person name="Efimov B.A."/>
            <person name="Kondova I."/>
            <person name="Ouwerling B."/>
            <person name="Chaplin A.V."/>
            <person name="Shcherbakova V.A."/>
            <person name="Langermans J.A.M."/>
        </authorList>
    </citation>
    <scope>NUCLEOTIDE SEQUENCE [LARGE SCALE GENOMIC DNA]</scope>
    <source>
        <strain evidence="13 14">M108</strain>
    </source>
</reference>
<dbReference type="HAMAP" id="MF_00983">
    <property type="entry name" value="PriA"/>
    <property type="match status" value="1"/>
</dbReference>
<feature type="binding site" evidence="11">
    <location>
        <position position="555"/>
    </location>
    <ligand>
        <name>Zn(2+)</name>
        <dbReference type="ChEBI" id="CHEBI:29105"/>
        <label>1</label>
    </ligand>
</feature>
<dbReference type="SUPFAM" id="SSF52540">
    <property type="entry name" value="P-loop containing nucleoside triphosphate hydrolases"/>
    <property type="match status" value="1"/>
</dbReference>
<feature type="binding site" evidence="11">
    <location>
        <position position="552"/>
    </location>
    <ligand>
        <name>Zn(2+)</name>
        <dbReference type="ChEBI" id="CHEBI:29105"/>
        <label>1</label>
    </ligand>
</feature>
<evidence type="ECO:0000256" key="9">
    <source>
        <dbReference type="ARBA" id="ARBA00023125"/>
    </source>
</evidence>
<evidence type="ECO:0000256" key="10">
    <source>
        <dbReference type="ARBA" id="ARBA00023235"/>
    </source>
</evidence>
<comment type="caution">
    <text evidence="13">The sequence shown here is derived from an EMBL/GenBank/DDBJ whole genome shotgun (WGS) entry which is preliminary data.</text>
</comment>
<comment type="subunit">
    <text evidence="11">Component of the replication restart primosome.</text>
</comment>
<evidence type="ECO:0000256" key="1">
    <source>
        <dbReference type="ARBA" id="ARBA00022515"/>
    </source>
</evidence>
<dbReference type="PANTHER" id="PTHR30580">
    <property type="entry name" value="PRIMOSOMAL PROTEIN N"/>
    <property type="match status" value="1"/>
</dbReference>
<comment type="catalytic activity">
    <reaction evidence="11">
        <text>ATP + H2O = ADP + phosphate + H(+)</text>
        <dbReference type="Rhea" id="RHEA:13065"/>
        <dbReference type="ChEBI" id="CHEBI:15377"/>
        <dbReference type="ChEBI" id="CHEBI:15378"/>
        <dbReference type="ChEBI" id="CHEBI:30616"/>
        <dbReference type="ChEBI" id="CHEBI:43474"/>
        <dbReference type="ChEBI" id="CHEBI:456216"/>
        <dbReference type="EC" id="5.6.2.4"/>
    </reaction>
</comment>
<dbReference type="Pfam" id="PF17764">
    <property type="entry name" value="PriA_3primeBD"/>
    <property type="match status" value="1"/>
</dbReference>
<evidence type="ECO:0000256" key="3">
    <source>
        <dbReference type="ARBA" id="ARBA00022723"/>
    </source>
</evidence>
<dbReference type="Pfam" id="PF00271">
    <property type="entry name" value="Helicase_C"/>
    <property type="match status" value="1"/>
</dbReference>
<evidence type="ECO:0000256" key="5">
    <source>
        <dbReference type="ARBA" id="ARBA00022801"/>
    </source>
</evidence>
<dbReference type="InterPro" id="IPR011545">
    <property type="entry name" value="DEAD/DEAH_box_helicase_dom"/>
</dbReference>
<accession>A0ABW9GWY6</accession>
<keyword evidence="14" id="KW-1185">Reference proteome</keyword>
<feature type="binding site" evidence="11">
    <location>
        <position position="521"/>
    </location>
    <ligand>
        <name>Zn(2+)</name>
        <dbReference type="ChEBI" id="CHEBI:29105"/>
        <label>2</label>
    </ligand>
</feature>
<organism evidence="13 14">
    <name type="scientific">Peptococcus simiae</name>
    <dbReference type="NCBI Taxonomy" id="1643805"/>
    <lineage>
        <taxon>Bacteria</taxon>
        <taxon>Bacillati</taxon>
        <taxon>Bacillota</taxon>
        <taxon>Clostridia</taxon>
        <taxon>Eubacteriales</taxon>
        <taxon>Peptococcaceae</taxon>
        <taxon>Peptococcus</taxon>
    </lineage>
</organism>
<dbReference type="CDD" id="cd17929">
    <property type="entry name" value="DEXHc_priA"/>
    <property type="match status" value="1"/>
</dbReference>
<dbReference type="CDD" id="cd18804">
    <property type="entry name" value="SF2_C_priA"/>
    <property type="match status" value="1"/>
</dbReference>
<dbReference type="Pfam" id="PF00270">
    <property type="entry name" value="DEAD"/>
    <property type="match status" value="1"/>
</dbReference>
<comment type="cofactor">
    <cofactor evidence="11">
        <name>Zn(2+)</name>
        <dbReference type="ChEBI" id="CHEBI:29105"/>
    </cofactor>
    <text evidence="11">Binds 2 zinc ions per subunit.</text>
</comment>
<dbReference type="NCBIfam" id="TIGR00595">
    <property type="entry name" value="priA"/>
    <property type="match status" value="1"/>
</dbReference>
<evidence type="ECO:0000256" key="2">
    <source>
        <dbReference type="ARBA" id="ARBA00022705"/>
    </source>
</evidence>
<comment type="similarity">
    <text evidence="11">Belongs to the helicase family. PriA subfamily.</text>
</comment>
<feature type="binding site" evidence="11">
    <location>
        <position position="515"/>
    </location>
    <ligand>
        <name>Zn(2+)</name>
        <dbReference type="ChEBI" id="CHEBI:29105"/>
        <label>1</label>
    </ligand>
</feature>
<keyword evidence="2 11" id="KW-0235">DNA replication</keyword>
<keyword evidence="4 11" id="KW-0547">Nucleotide-binding</keyword>
<dbReference type="EC" id="5.6.2.4" evidence="11"/>
<keyword evidence="9 11" id="KW-0238">DNA-binding</keyword>
<evidence type="ECO:0000256" key="11">
    <source>
        <dbReference type="HAMAP-Rule" id="MF_00983"/>
    </source>
</evidence>
<dbReference type="Gene3D" id="3.40.50.300">
    <property type="entry name" value="P-loop containing nucleotide triphosphate hydrolases"/>
    <property type="match status" value="2"/>
</dbReference>
<evidence type="ECO:0000256" key="8">
    <source>
        <dbReference type="ARBA" id="ARBA00022840"/>
    </source>
</evidence>
<dbReference type="EMBL" id="JBJUVG010000002">
    <property type="protein sequence ID" value="MFM9413153.1"/>
    <property type="molecule type" value="Genomic_DNA"/>
</dbReference>
<dbReference type="RefSeq" id="WP_408976771.1">
    <property type="nucleotide sequence ID" value="NZ_JBJUVG010000002.1"/>
</dbReference>
<dbReference type="SMART" id="SM00490">
    <property type="entry name" value="HELICc"/>
    <property type="match status" value="1"/>
</dbReference>
<feature type="domain" description="Helicase ATP-binding" evidence="12">
    <location>
        <begin position="285"/>
        <end position="452"/>
    </location>
</feature>